<gene>
    <name evidence="2" type="ORF">HG15A2_48720</name>
</gene>
<organism evidence="2 3">
    <name type="scientific">Adhaeretor mobilis</name>
    <dbReference type="NCBI Taxonomy" id="1930276"/>
    <lineage>
        <taxon>Bacteria</taxon>
        <taxon>Pseudomonadati</taxon>
        <taxon>Planctomycetota</taxon>
        <taxon>Planctomycetia</taxon>
        <taxon>Pirellulales</taxon>
        <taxon>Lacipirellulaceae</taxon>
        <taxon>Adhaeretor</taxon>
    </lineage>
</organism>
<dbReference type="AlphaFoldDB" id="A0A517N314"/>
<feature type="chain" id="PRO_5021781303" description="Cytochrome c domain-containing protein" evidence="1">
    <location>
        <begin position="23"/>
        <end position="423"/>
    </location>
</feature>
<name>A0A517N314_9BACT</name>
<dbReference type="Proteomes" id="UP000319852">
    <property type="component" value="Chromosome"/>
</dbReference>
<protein>
    <recommendedName>
        <fullName evidence="4">Cytochrome c domain-containing protein</fullName>
    </recommendedName>
</protein>
<evidence type="ECO:0000313" key="3">
    <source>
        <dbReference type="Proteomes" id="UP000319852"/>
    </source>
</evidence>
<dbReference type="OrthoDB" id="229728at2"/>
<keyword evidence="1" id="KW-0732">Signal</keyword>
<accession>A0A517N314</accession>
<keyword evidence="3" id="KW-1185">Reference proteome</keyword>
<reference evidence="2 3" key="1">
    <citation type="submission" date="2019-02" db="EMBL/GenBank/DDBJ databases">
        <title>Deep-cultivation of Planctomycetes and their phenomic and genomic characterization uncovers novel biology.</title>
        <authorList>
            <person name="Wiegand S."/>
            <person name="Jogler M."/>
            <person name="Boedeker C."/>
            <person name="Pinto D."/>
            <person name="Vollmers J."/>
            <person name="Rivas-Marin E."/>
            <person name="Kohn T."/>
            <person name="Peeters S.H."/>
            <person name="Heuer A."/>
            <person name="Rast P."/>
            <person name="Oberbeckmann S."/>
            <person name="Bunk B."/>
            <person name="Jeske O."/>
            <person name="Meyerdierks A."/>
            <person name="Storesund J.E."/>
            <person name="Kallscheuer N."/>
            <person name="Luecker S."/>
            <person name="Lage O.M."/>
            <person name="Pohl T."/>
            <person name="Merkel B.J."/>
            <person name="Hornburger P."/>
            <person name="Mueller R.-W."/>
            <person name="Bruemmer F."/>
            <person name="Labrenz M."/>
            <person name="Spormann A.M."/>
            <person name="Op den Camp H."/>
            <person name="Overmann J."/>
            <person name="Amann R."/>
            <person name="Jetten M.S.M."/>
            <person name="Mascher T."/>
            <person name="Medema M.H."/>
            <person name="Devos D.P."/>
            <person name="Kaster A.-K."/>
            <person name="Ovreas L."/>
            <person name="Rohde M."/>
            <person name="Galperin M.Y."/>
            <person name="Jogler C."/>
        </authorList>
    </citation>
    <scope>NUCLEOTIDE SEQUENCE [LARGE SCALE GENOMIC DNA]</scope>
    <source>
        <strain evidence="2 3">HG15A2</strain>
    </source>
</reference>
<evidence type="ECO:0000313" key="2">
    <source>
        <dbReference type="EMBL" id="QDT01530.1"/>
    </source>
</evidence>
<proteinExistence type="predicted"/>
<dbReference type="KEGG" id="amob:HG15A2_48720"/>
<evidence type="ECO:0008006" key="4">
    <source>
        <dbReference type="Google" id="ProtNLM"/>
    </source>
</evidence>
<dbReference type="EMBL" id="CP036263">
    <property type="protein sequence ID" value="QDT01530.1"/>
    <property type="molecule type" value="Genomic_DNA"/>
</dbReference>
<dbReference type="RefSeq" id="WP_145063725.1">
    <property type="nucleotide sequence ID" value="NZ_CP036263.1"/>
</dbReference>
<evidence type="ECO:0000256" key="1">
    <source>
        <dbReference type="SAM" id="SignalP"/>
    </source>
</evidence>
<sequence length="423" mass="47959" precursor="true">MNHLHSIICLLVIAGLLPTVHASDDIDEAPIYYSTAEVNDGVTQLQAKLDAGKVKLSWDKRWGWLPAVLKQLEISQESQLLVFSKTSLQVHQISPHTPRALYYNDDAYIGYVPQGDILEVSVVDPVQGAMFYSLEQREVERPKFVRDKGTCLACHHNDRTRDVPGYLVRSVFPDRRGHALLSLGSETTDHRTPFDERFGGWYVTGTHGEMRHRGNAILKDEQDKINTEENANLLTIEKRIRNGAYLTPHSDIVSLMLLEHQSQMHNAITNASYEAREAAHYDTVWNEILKKPSGYQHEVSQRRLNRAAEELLACLLYSGEFQLKSPVKGTSNFVTEFTKLGPRDSKGRSLRDFDLQTRLFKYPCSYLIYSESFAALPSSIRAIIDTRLEAILTGEDTSEAFSHLSEKDRDVIREILSETLARG</sequence>
<feature type="signal peptide" evidence="1">
    <location>
        <begin position="1"/>
        <end position="22"/>
    </location>
</feature>